<proteinExistence type="inferred from homology"/>
<organism evidence="12 13">
    <name type="scientific">Ewingella americana (strain ATCC 33852 / DSM 4580 / CCUG 14506 / JCM 5911 / LMG 7869 / NCTC 12157 / CDC 1468-78)</name>
    <dbReference type="NCBI Taxonomy" id="910964"/>
    <lineage>
        <taxon>Bacteria</taxon>
        <taxon>Pseudomonadati</taxon>
        <taxon>Pseudomonadota</taxon>
        <taxon>Gammaproteobacteria</taxon>
        <taxon>Enterobacterales</taxon>
        <taxon>Yersiniaceae</taxon>
        <taxon>Ewingella</taxon>
    </lineage>
</organism>
<dbReference type="RefSeq" id="WP_034793864.1">
    <property type="nucleotide sequence ID" value="NZ_JMPJ01000066.1"/>
</dbReference>
<comment type="catalytic activity">
    <reaction evidence="1 10">
        <text>Transfers a segment of a (1-&gt;4)-alpha-D-glucan to a new position in an acceptor, which may be glucose or a (1-&gt;4)-alpha-D-glucan.</text>
        <dbReference type="EC" id="2.4.1.25"/>
    </reaction>
</comment>
<dbReference type="PANTHER" id="PTHR32438:SF5">
    <property type="entry name" value="4-ALPHA-GLUCANOTRANSFERASE DPE1, CHLOROPLASTIC_AMYLOPLASTIC"/>
    <property type="match status" value="1"/>
</dbReference>
<accession>A0A085G586</accession>
<comment type="similarity">
    <text evidence="2 10">Belongs to the disproportionating enzyme family.</text>
</comment>
<evidence type="ECO:0000259" key="11">
    <source>
        <dbReference type="Pfam" id="PF21226"/>
    </source>
</evidence>
<keyword evidence="6 10" id="KW-0808">Transferase</keyword>
<dbReference type="GO" id="GO:0004134">
    <property type="term" value="F:4-alpha-glucanotransferase activity"/>
    <property type="evidence" value="ECO:0007669"/>
    <property type="project" value="UniProtKB-EC"/>
</dbReference>
<dbReference type="GeneID" id="78382020"/>
<dbReference type="AlphaFoldDB" id="A0A085G586"/>
<sequence length="692" mass="78122">MEGKQLEHAAQQAGILDSFINMQDEVQSVSDETKLALLSAMGRAEPDLGSASPLPAVLVFREHQKVELAPQHSSNLHWQLTLENGDVSSGEHVANQPLHLPKNLPTGYHQLTLSHGKKQWGCRIIIAPPRCYEPQAVLNGEKLWGATVQLYTLRSEKNWGVGDFGDLKQMLEQVAQRGGAFIGLNPIHALYPANPLSASPYSPSSRRWLNVTYIDVSQVPEFINSEEAQSWWREPETRDALHQARSREYVDYAQVMKLKSDGLKLAWKTFVDTPEASQRKRDFRSFVHLGGESLYQLGVFDALHTHLRDLDLGLWGWPVWPETYRDINSPDVVAFREHYSDEVEFFLWLQWLAHEQFSDCYETSVELGMPLGLYRDLAVGVAEGGAETWSDPNLYCLRATVGAPPDLLGPQGQNWGLPPIDPHVMQERAYQPFIDLLRANMSQCGALRIDHVMGLLRLWWIPAHEHAAKGAYVRYPLQDLLGVLALESQRHQCMVIGEDLGIVPKEIVASLRDSGVYSYKVLYFEQEKNGAYRTPQEYITQAMATVTTHDLPTLRGYWEGGDLRLGEKLGIYPDAAVLARLRAEREANKQNLLDALHRQGCVAKSVGKQASRMSMTPALNRGLQRYLAGSASALLGLQPEDWLDMATPVNVPGTNTEYPNWQRKLTHSLEEIFSDEWVNRLIKDLDRRRKKA</sequence>
<evidence type="ECO:0000256" key="10">
    <source>
        <dbReference type="RuleBase" id="RU361207"/>
    </source>
</evidence>
<evidence type="ECO:0000256" key="7">
    <source>
        <dbReference type="ARBA" id="ARBA00023277"/>
    </source>
</evidence>
<evidence type="ECO:0000256" key="3">
    <source>
        <dbReference type="ARBA" id="ARBA00012560"/>
    </source>
</evidence>
<reference evidence="12 13" key="1">
    <citation type="submission" date="2014-05" db="EMBL/GenBank/DDBJ databases">
        <title>ATOL: Assembling a taxonomically balanced genome-scale reconstruction of the evolutionary history of the Enterobacteriaceae.</title>
        <authorList>
            <person name="Plunkett G.III."/>
            <person name="Neeno-Eckwall E.C."/>
            <person name="Glasner J.D."/>
            <person name="Perna N.T."/>
        </authorList>
    </citation>
    <scope>NUCLEOTIDE SEQUENCE [LARGE SCALE GENOMIC DNA]</scope>
    <source>
        <strain evidence="12 13">ATCC 33852</strain>
    </source>
</reference>
<evidence type="ECO:0000313" key="13">
    <source>
        <dbReference type="Proteomes" id="UP000028640"/>
    </source>
</evidence>
<dbReference type="EC" id="2.4.1.25" evidence="3 10"/>
<dbReference type="eggNOG" id="COG1640">
    <property type="taxonomic scope" value="Bacteria"/>
</dbReference>
<dbReference type="InterPro" id="IPR048458">
    <property type="entry name" value="MalQ_N"/>
</dbReference>
<dbReference type="NCBIfam" id="TIGR00217">
    <property type="entry name" value="malQ"/>
    <property type="match status" value="1"/>
</dbReference>
<dbReference type="Gene3D" id="3.20.20.80">
    <property type="entry name" value="Glycosidases"/>
    <property type="match status" value="1"/>
</dbReference>
<evidence type="ECO:0000256" key="6">
    <source>
        <dbReference type="ARBA" id="ARBA00022679"/>
    </source>
</evidence>
<comment type="caution">
    <text evidence="12">The sequence shown here is derived from an EMBL/GenBank/DDBJ whole genome shotgun (WGS) entry which is preliminary data.</text>
</comment>
<evidence type="ECO:0000256" key="5">
    <source>
        <dbReference type="ARBA" id="ARBA00022676"/>
    </source>
</evidence>
<keyword evidence="5 10" id="KW-0328">Glycosyltransferase</keyword>
<dbReference type="GO" id="GO:0005975">
    <property type="term" value="P:carbohydrate metabolic process"/>
    <property type="evidence" value="ECO:0007669"/>
    <property type="project" value="InterPro"/>
</dbReference>
<dbReference type="InterPro" id="IPR003385">
    <property type="entry name" value="Glyco_hydro_77"/>
</dbReference>
<dbReference type="NCBIfam" id="NF008274">
    <property type="entry name" value="PRK11052.1"/>
    <property type="match status" value="1"/>
</dbReference>
<keyword evidence="13" id="KW-1185">Reference proteome</keyword>
<dbReference type="SUPFAM" id="SSF51445">
    <property type="entry name" value="(Trans)glycosidases"/>
    <property type="match status" value="1"/>
</dbReference>
<evidence type="ECO:0000256" key="1">
    <source>
        <dbReference type="ARBA" id="ARBA00000439"/>
    </source>
</evidence>
<keyword evidence="7 10" id="KW-0119">Carbohydrate metabolism</keyword>
<evidence type="ECO:0000313" key="12">
    <source>
        <dbReference type="EMBL" id="KFC78881.1"/>
    </source>
</evidence>
<gene>
    <name evidence="12" type="primary">malQ</name>
    <name evidence="12" type="ORF">GEAM_3444</name>
</gene>
<evidence type="ECO:0000256" key="2">
    <source>
        <dbReference type="ARBA" id="ARBA00005684"/>
    </source>
</evidence>
<evidence type="ECO:0000256" key="9">
    <source>
        <dbReference type="ARBA" id="ARBA00031501"/>
    </source>
</evidence>
<evidence type="ECO:0000256" key="8">
    <source>
        <dbReference type="ARBA" id="ARBA00031423"/>
    </source>
</evidence>
<feature type="domain" description="MalQ N-terminal beta-sandwich" evidence="11">
    <location>
        <begin position="54"/>
        <end position="128"/>
    </location>
</feature>
<protein>
    <recommendedName>
        <fullName evidence="4 10">4-alpha-glucanotransferase</fullName>
        <ecNumber evidence="3 10">2.4.1.25</ecNumber>
    </recommendedName>
    <alternativeName>
        <fullName evidence="8 10">Amylomaltase</fullName>
    </alternativeName>
    <alternativeName>
        <fullName evidence="9 10">Disproportionating enzyme</fullName>
    </alternativeName>
</protein>
<dbReference type="STRING" id="910964.GEAM_3444"/>
<dbReference type="OrthoDB" id="9763489at2"/>
<dbReference type="Pfam" id="PF02446">
    <property type="entry name" value="Glyco_hydro_77"/>
    <property type="match status" value="1"/>
</dbReference>
<dbReference type="Proteomes" id="UP000028640">
    <property type="component" value="Unassembled WGS sequence"/>
</dbReference>
<dbReference type="InterPro" id="IPR017853">
    <property type="entry name" value="GH"/>
</dbReference>
<dbReference type="EMBL" id="JMPJ01000066">
    <property type="protein sequence ID" value="KFC78881.1"/>
    <property type="molecule type" value="Genomic_DNA"/>
</dbReference>
<dbReference type="Pfam" id="PF21226">
    <property type="entry name" value="MalQ_N"/>
    <property type="match status" value="1"/>
</dbReference>
<evidence type="ECO:0000256" key="4">
    <source>
        <dbReference type="ARBA" id="ARBA00020295"/>
    </source>
</evidence>
<dbReference type="PANTHER" id="PTHR32438">
    <property type="entry name" value="4-ALPHA-GLUCANOTRANSFERASE DPE1, CHLOROPLASTIC/AMYLOPLASTIC"/>
    <property type="match status" value="1"/>
</dbReference>
<name>A0A085G586_EWIA3</name>